<organism evidence="2 3">
    <name type="scientific">Dunaliella salina</name>
    <name type="common">Green alga</name>
    <name type="synonym">Protococcus salinus</name>
    <dbReference type="NCBI Taxonomy" id="3046"/>
    <lineage>
        <taxon>Eukaryota</taxon>
        <taxon>Viridiplantae</taxon>
        <taxon>Chlorophyta</taxon>
        <taxon>core chlorophytes</taxon>
        <taxon>Chlorophyceae</taxon>
        <taxon>CS clade</taxon>
        <taxon>Chlamydomonadales</taxon>
        <taxon>Dunaliellaceae</taxon>
        <taxon>Dunaliella</taxon>
    </lineage>
</organism>
<feature type="compositionally biased region" description="Polar residues" evidence="1">
    <location>
        <begin position="80"/>
        <end position="103"/>
    </location>
</feature>
<keyword evidence="3" id="KW-1185">Reference proteome</keyword>
<sequence>MCIRNAVSFPDPMTPPARSLEGAKLGTGLSLVEAEDCTSKALPEVYSRKALHSEHGVLGLLPEAAMQAKRPTAMARSGAGASQDTRGLTKHSQNPQPPQQRQASKAGCGHQGEGIRSGGNQASAAKVYKRHSATLKSDLDKEAEAQRDYMVKQRATMTAPHTFTWGGRFKWQGPKHSTGLQHQVRSTQREPLRLDPCTDD</sequence>
<dbReference type="Proteomes" id="UP000815325">
    <property type="component" value="Unassembled WGS sequence"/>
</dbReference>
<feature type="region of interest" description="Disordered" evidence="1">
    <location>
        <begin position="168"/>
        <end position="200"/>
    </location>
</feature>
<dbReference type="EMBL" id="MU069581">
    <property type="protein sequence ID" value="KAF5838352.1"/>
    <property type="molecule type" value="Genomic_DNA"/>
</dbReference>
<comment type="caution">
    <text evidence="2">The sequence shown here is derived from an EMBL/GenBank/DDBJ whole genome shotgun (WGS) entry which is preliminary data.</text>
</comment>
<gene>
    <name evidence="2" type="ORF">DUNSADRAFT_2962</name>
</gene>
<accession>A0ABQ7FZ44</accession>
<proteinExistence type="predicted"/>
<reference evidence="2" key="1">
    <citation type="submission" date="2017-08" db="EMBL/GenBank/DDBJ databases">
        <authorList>
            <person name="Polle J.E."/>
            <person name="Barry K."/>
            <person name="Cushman J."/>
            <person name="Schmutz J."/>
            <person name="Tran D."/>
            <person name="Hathwaick L.T."/>
            <person name="Yim W.C."/>
            <person name="Jenkins J."/>
            <person name="Mckie-Krisberg Z.M."/>
            <person name="Prochnik S."/>
            <person name="Lindquist E."/>
            <person name="Dockter R.B."/>
            <person name="Adam C."/>
            <person name="Molina H."/>
            <person name="Bunkerborg J."/>
            <person name="Jin E."/>
            <person name="Buchheim M."/>
            <person name="Magnuson J."/>
        </authorList>
    </citation>
    <scope>NUCLEOTIDE SEQUENCE</scope>
    <source>
        <strain evidence="2">CCAP 19/18</strain>
    </source>
</reference>
<evidence type="ECO:0000313" key="3">
    <source>
        <dbReference type="Proteomes" id="UP000815325"/>
    </source>
</evidence>
<evidence type="ECO:0000256" key="1">
    <source>
        <dbReference type="SAM" id="MobiDB-lite"/>
    </source>
</evidence>
<protein>
    <submittedName>
        <fullName evidence="2">Uncharacterized protein</fullName>
    </submittedName>
</protein>
<feature type="region of interest" description="Disordered" evidence="1">
    <location>
        <begin position="68"/>
        <end position="129"/>
    </location>
</feature>
<evidence type="ECO:0000313" key="2">
    <source>
        <dbReference type="EMBL" id="KAF5838352.1"/>
    </source>
</evidence>
<name>A0ABQ7FZ44_DUNSA</name>